<evidence type="ECO:0000313" key="3">
    <source>
        <dbReference type="Proteomes" id="UP001642409"/>
    </source>
</evidence>
<reference evidence="1" key="1">
    <citation type="submission" date="2023-06" db="EMBL/GenBank/DDBJ databases">
        <authorList>
            <person name="Kurt Z."/>
        </authorList>
    </citation>
    <scope>NUCLEOTIDE SEQUENCE</scope>
</reference>
<reference evidence="2 3" key="2">
    <citation type="submission" date="2024-07" db="EMBL/GenBank/DDBJ databases">
        <authorList>
            <person name="Akdeniz Z."/>
        </authorList>
    </citation>
    <scope>NUCLEOTIDE SEQUENCE [LARGE SCALE GENOMIC DNA]</scope>
</reference>
<gene>
    <name evidence="1" type="ORF">HINF_LOCUS30999</name>
    <name evidence="2" type="ORF">HINF_LOCUS38692</name>
</gene>
<protein>
    <submittedName>
        <fullName evidence="2">Hypothetical_protein</fullName>
    </submittedName>
</protein>
<dbReference type="AlphaFoldDB" id="A0AA86Q0X5"/>
<proteinExistence type="predicted"/>
<evidence type="ECO:0000313" key="2">
    <source>
        <dbReference type="EMBL" id="CAL6041039.1"/>
    </source>
</evidence>
<sequence length="145" mass="17886">MIFKFKSVRLHMWVEQFVHQQIEENLIYYEPLIKNFYILCQLCAYLQNYWIQICQWVQQHFQQQLIKFLMVLQQLRVALLPILQEIQEETAFVLFYSEQAMKKQKMMFDMMAEFTQTTIGKQVKMDFYLQQTAHLFHSPLNYFMF</sequence>
<comment type="caution">
    <text evidence="1">The sequence shown here is derived from an EMBL/GenBank/DDBJ whole genome shotgun (WGS) entry which is preliminary data.</text>
</comment>
<dbReference type="EMBL" id="CATOUU010000714">
    <property type="protein sequence ID" value="CAI9943354.1"/>
    <property type="molecule type" value="Genomic_DNA"/>
</dbReference>
<keyword evidence="3" id="KW-1185">Reference proteome</keyword>
<dbReference type="EMBL" id="CAXDID020000147">
    <property type="protein sequence ID" value="CAL6041039.1"/>
    <property type="molecule type" value="Genomic_DNA"/>
</dbReference>
<evidence type="ECO:0000313" key="1">
    <source>
        <dbReference type="EMBL" id="CAI9943354.1"/>
    </source>
</evidence>
<dbReference type="Proteomes" id="UP001642409">
    <property type="component" value="Unassembled WGS sequence"/>
</dbReference>
<accession>A0AA86Q0X5</accession>
<name>A0AA86Q0X5_9EUKA</name>
<organism evidence="1">
    <name type="scientific">Hexamita inflata</name>
    <dbReference type="NCBI Taxonomy" id="28002"/>
    <lineage>
        <taxon>Eukaryota</taxon>
        <taxon>Metamonada</taxon>
        <taxon>Diplomonadida</taxon>
        <taxon>Hexamitidae</taxon>
        <taxon>Hexamitinae</taxon>
        <taxon>Hexamita</taxon>
    </lineage>
</organism>